<dbReference type="SUPFAM" id="SSF53927">
    <property type="entry name" value="Cytidine deaminase-like"/>
    <property type="match status" value="1"/>
</dbReference>
<evidence type="ECO:0000256" key="5">
    <source>
        <dbReference type="ARBA" id="ARBA00022833"/>
    </source>
</evidence>
<dbReference type="AlphaFoldDB" id="T1BFE1"/>
<evidence type="ECO:0000256" key="3">
    <source>
        <dbReference type="ARBA" id="ARBA00022619"/>
    </source>
</evidence>
<keyword evidence="5" id="KW-0862">Zinc</keyword>
<dbReference type="InterPro" id="IPR016193">
    <property type="entry name" value="Cytidine_deaminase-like"/>
</dbReference>
<keyword evidence="7" id="KW-0560">Oxidoreductase</keyword>
<dbReference type="InterPro" id="IPR050765">
    <property type="entry name" value="Riboflavin_Biosynth_HTPR"/>
</dbReference>
<evidence type="ECO:0000313" key="10">
    <source>
        <dbReference type="EMBL" id="EQD51769.1"/>
    </source>
</evidence>
<accession>T1BFE1</accession>
<dbReference type="Gene3D" id="3.40.140.10">
    <property type="entry name" value="Cytidine Deaminase, domain 2"/>
    <property type="match status" value="1"/>
</dbReference>
<dbReference type="PANTHER" id="PTHR38011">
    <property type="entry name" value="DIHYDROFOLATE REDUCTASE FAMILY PROTEIN (AFU_ORTHOLOGUE AFUA_8G06820)"/>
    <property type="match status" value="1"/>
</dbReference>
<proteinExistence type="predicted"/>
<keyword evidence="3" id="KW-0686">Riboflavin biosynthesis</keyword>
<dbReference type="NCBIfam" id="TIGR00326">
    <property type="entry name" value="eubact_ribD"/>
    <property type="match status" value="1"/>
</dbReference>
<dbReference type="Pfam" id="PF01872">
    <property type="entry name" value="RibD_C"/>
    <property type="match status" value="1"/>
</dbReference>
<reference evidence="10" key="1">
    <citation type="submission" date="2013-08" db="EMBL/GenBank/DDBJ databases">
        <authorList>
            <person name="Mendez C."/>
            <person name="Richter M."/>
            <person name="Ferrer M."/>
            <person name="Sanchez J."/>
        </authorList>
    </citation>
    <scope>NUCLEOTIDE SEQUENCE</scope>
</reference>
<dbReference type="GO" id="GO:0008835">
    <property type="term" value="F:diaminohydroxyphosphoribosylaminopyrimidine deaminase activity"/>
    <property type="evidence" value="ECO:0007669"/>
    <property type="project" value="InterPro"/>
</dbReference>
<evidence type="ECO:0000256" key="2">
    <source>
        <dbReference type="ARBA" id="ARBA00004910"/>
    </source>
</evidence>
<dbReference type="InterPro" id="IPR016192">
    <property type="entry name" value="APOBEC/CMP_deaminase_Zn-bd"/>
</dbReference>
<dbReference type="InterPro" id="IPR002125">
    <property type="entry name" value="CMP_dCMP_dom"/>
</dbReference>
<evidence type="ECO:0000256" key="4">
    <source>
        <dbReference type="ARBA" id="ARBA00022723"/>
    </source>
</evidence>
<dbReference type="Pfam" id="PF00383">
    <property type="entry name" value="dCMP_cyt_deam_1"/>
    <property type="match status" value="1"/>
</dbReference>
<evidence type="ECO:0000256" key="6">
    <source>
        <dbReference type="ARBA" id="ARBA00022857"/>
    </source>
</evidence>
<comment type="pathway">
    <text evidence="2">Cofactor biosynthesis; riboflavin biosynthesis; 5-amino-6-(D-ribitylamino)uracil from GTP: step 3/4.</text>
</comment>
<dbReference type="PROSITE" id="PS51747">
    <property type="entry name" value="CYT_DCMP_DEAMINASES_2"/>
    <property type="match status" value="1"/>
</dbReference>
<comment type="caution">
    <text evidence="10">The sequence shown here is derived from an EMBL/GenBank/DDBJ whole genome shotgun (WGS) entry which is preliminary data.</text>
</comment>
<dbReference type="Gene3D" id="3.40.430.10">
    <property type="entry name" value="Dihydrofolate Reductase, subunit A"/>
    <property type="match status" value="1"/>
</dbReference>
<dbReference type="InterPro" id="IPR024072">
    <property type="entry name" value="DHFR-like_dom_sf"/>
</dbReference>
<dbReference type="PROSITE" id="PS00903">
    <property type="entry name" value="CYT_DCMP_DEAMINASES_1"/>
    <property type="match status" value="1"/>
</dbReference>
<dbReference type="GO" id="GO:0050661">
    <property type="term" value="F:NADP binding"/>
    <property type="evidence" value="ECO:0007669"/>
    <property type="project" value="InterPro"/>
</dbReference>
<gene>
    <name evidence="10" type="ORF">B1B_10886</name>
</gene>
<feature type="domain" description="CMP/dCMP-type deaminase" evidence="9">
    <location>
        <begin position="6"/>
        <end position="119"/>
    </location>
</feature>
<keyword evidence="6" id="KW-0521">NADP</keyword>
<comment type="pathway">
    <text evidence="1">Cofactor biosynthesis; riboflavin biosynthesis; 5-amino-6-(D-ribitylamino)uracil from GTP: step 2/4.</text>
</comment>
<dbReference type="NCBIfam" id="TIGR00227">
    <property type="entry name" value="ribD_Cterm"/>
    <property type="match status" value="1"/>
</dbReference>
<dbReference type="InterPro" id="IPR002734">
    <property type="entry name" value="RibDG_C"/>
</dbReference>
<sequence>MSTGASSDEYFMSEALVLARIGLNTTHPNPRVGCVIVREGVIVGRGAHRRIGGPHAEIEALTEAGSRARGATVYVTLEPCAHVGRTPPCAPALVDAGVARVVFAVPDPNPEATGGSRMLTEAGIEVSQGPLSRSARELNRGFFKRHETGWPWVTVKLAASLDGRTALANGASRWITAAAARDDVRRLRARCSAVITGSGTILADNPLLSVRREPGRHADGICEPLRVVLDSNARCPPDARVFFPPEESLLVTLAGSDTTAHEQCGIPVARVAAGLGGLALDAVLSLLGRRILNEVLIEAGPTLSGAWMREYLVDECWLYLAPRLLGSDARPLLAFPSPEALDPSPDWGIRDMRRVGDDLRLTLRPIGSKP</sequence>
<dbReference type="UniPathway" id="UPA00275">
    <property type="reaction ID" value="UER00401"/>
</dbReference>
<name>T1BFE1_9ZZZZ</name>
<evidence type="ECO:0000256" key="7">
    <source>
        <dbReference type="ARBA" id="ARBA00023002"/>
    </source>
</evidence>
<keyword evidence="4" id="KW-0479">Metal-binding</keyword>
<organism evidence="10">
    <name type="scientific">mine drainage metagenome</name>
    <dbReference type="NCBI Taxonomy" id="410659"/>
    <lineage>
        <taxon>unclassified sequences</taxon>
        <taxon>metagenomes</taxon>
        <taxon>ecological metagenomes</taxon>
    </lineage>
</organism>
<dbReference type="GO" id="GO:0009231">
    <property type="term" value="P:riboflavin biosynthetic process"/>
    <property type="evidence" value="ECO:0007669"/>
    <property type="project" value="UniProtKB-UniPathway"/>
</dbReference>
<dbReference type="PANTHER" id="PTHR38011:SF7">
    <property type="entry name" value="2,5-DIAMINO-6-RIBOSYLAMINO-4(3H)-PYRIMIDINONE 5'-PHOSPHATE REDUCTASE"/>
    <property type="match status" value="1"/>
</dbReference>
<dbReference type="InterPro" id="IPR011549">
    <property type="entry name" value="RibD_C"/>
</dbReference>
<evidence type="ECO:0000259" key="9">
    <source>
        <dbReference type="PROSITE" id="PS51747"/>
    </source>
</evidence>
<dbReference type="GO" id="GO:0008270">
    <property type="term" value="F:zinc ion binding"/>
    <property type="evidence" value="ECO:0007669"/>
    <property type="project" value="InterPro"/>
</dbReference>
<evidence type="ECO:0000256" key="1">
    <source>
        <dbReference type="ARBA" id="ARBA00004882"/>
    </source>
</evidence>
<protein>
    <submittedName>
        <fullName evidence="10">Bifunctional diaminohydroxyphosphoribosylaminopyrimidine deaminase/5-amino-6-(5-phosphoribosylamino)uracil reductase</fullName>
    </submittedName>
</protein>
<dbReference type="SUPFAM" id="SSF53597">
    <property type="entry name" value="Dihydrofolate reductase-like"/>
    <property type="match status" value="1"/>
</dbReference>
<dbReference type="InterPro" id="IPR004794">
    <property type="entry name" value="Eubact_RibD"/>
</dbReference>
<keyword evidence="8" id="KW-0511">Multifunctional enzyme</keyword>
<dbReference type="EMBL" id="AUZY01007039">
    <property type="protein sequence ID" value="EQD51769.1"/>
    <property type="molecule type" value="Genomic_DNA"/>
</dbReference>
<dbReference type="GO" id="GO:0008703">
    <property type="term" value="F:5-amino-6-(5-phosphoribosylamino)uracil reductase activity"/>
    <property type="evidence" value="ECO:0007669"/>
    <property type="project" value="InterPro"/>
</dbReference>
<dbReference type="CDD" id="cd01284">
    <property type="entry name" value="Riboflavin_deaminase-reductase"/>
    <property type="match status" value="1"/>
</dbReference>
<reference evidence="10" key="2">
    <citation type="journal article" date="2014" name="ISME J.">
        <title>Microbial stratification in low pH oxic and suboxic macroscopic growths along an acid mine drainage.</title>
        <authorList>
            <person name="Mendez-Garcia C."/>
            <person name="Mesa V."/>
            <person name="Sprenger R.R."/>
            <person name="Richter M."/>
            <person name="Diez M.S."/>
            <person name="Solano J."/>
            <person name="Bargiela R."/>
            <person name="Golyshina O.V."/>
            <person name="Manteca A."/>
            <person name="Ramos J.L."/>
            <person name="Gallego J.R."/>
            <person name="Llorente I."/>
            <person name="Martins Dos Santos V.A."/>
            <person name="Jensen O.N."/>
            <person name="Pelaez A.I."/>
            <person name="Sanchez J."/>
            <person name="Ferrer M."/>
        </authorList>
    </citation>
    <scope>NUCLEOTIDE SEQUENCE</scope>
</reference>
<dbReference type="PIRSF" id="PIRSF006769">
    <property type="entry name" value="RibD"/>
    <property type="match status" value="1"/>
</dbReference>
<evidence type="ECO:0000256" key="8">
    <source>
        <dbReference type="ARBA" id="ARBA00023268"/>
    </source>
</evidence>